<dbReference type="Pfam" id="PF08487">
    <property type="entry name" value="VIT"/>
    <property type="match status" value="1"/>
</dbReference>
<dbReference type="PANTHER" id="PTHR10338:SF155">
    <property type="entry name" value="INTER-ALPHA-TRYPSIN INHIBITOR HEAVY CHAIN H6"/>
    <property type="match status" value="1"/>
</dbReference>
<proteinExistence type="predicted"/>
<name>A0A2G9SG78_AQUCT</name>
<dbReference type="PROSITE" id="PS51468">
    <property type="entry name" value="VIT"/>
    <property type="match status" value="1"/>
</dbReference>
<accession>A0A2G9SG78</accession>
<dbReference type="OrthoDB" id="299997at2759"/>
<reference evidence="4" key="1">
    <citation type="journal article" date="2017" name="Nat. Commun.">
        <title>The North American bullfrog draft genome provides insight into hormonal regulation of long noncoding RNA.</title>
        <authorList>
            <person name="Hammond S.A."/>
            <person name="Warren R.L."/>
            <person name="Vandervalk B.P."/>
            <person name="Kucuk E."/>
            <person name="Khan H."/>
            <person name="Gibb E.A."/>
            <person name="Pandoh P."/>
            <person name="Kirk H."/>
            <person name="Zhao Y."/>
            <person name="Jones M."/>
            <person name="Mungall A.J."/>
            <person name="Coope R."/>
            <person name="Pleasance S."/>
            <person name="Moore R.A."/>
            <person name="Holt R.A."/>
            <person name="Round J.M."/>
            <person name="Ohora S."/>
            <person name="Walle B.V."/>
            <person name="Veldhoen N."/>
            <person name="Helbing C.C."/>
            <person name="Birol I."/>
        </authorList>
    </citation>
    <scope>NUCLEOTIDE SEQUENCE [LARGE SCALE GENOMIC DNA]</scope>
</reference>
<organism evidence="3 4">
    <name type="scientific">Aquarana catesbeiana</name>
    <name type="common">American bullfrog</name>
    <name type="synonym">Rana catesbeiana</name>
    <dbReference type="NCBI Taxonomy" id="8400"/>
    <lineage>
        <taxon>Eukaryota</taxon>
        <taxon>Metazoa</taxon>
        <taxon>Chordata</taxon>
        <taxon>Craniata</taxon>
        <taxon>Vertebrata</taxon>
        <taxon>Euteleostomi</taxon>
        <taxon>Amphibia</taxon>
        <taxon>Batrachia</taxon>
        <taxon>Anura</taxon>
        <taxon>Neobatrachia</taxon>
        <taxon>Ranoidea</taxon>
        <taxon>Ranidae</taxon>
        <taxon>Aquarana</taxon>
    </lineage>
</organism>
<feature type="domain" description="VIT" evidence="2">
    <location>
        <begin position="43"/>
        <end position="158"/>
    </location>
</feature>
<feature type="region of interest" description="Disordered" evidence="1">
    <location>
        <begin position="25"/>
        <end position="46"/>
    </location>
</feature>
<evidence type="ECO:0000259" key="2">
    <source>
        <dbReference type="PROSITE" id="PS51468"/>
    </source>
</evidence>
<dbReference type="Proteomes" id="UP000228934">
    <property type="component" value="Unassembled WGS sequence"/>
</dbReference>
<evidence type="ECO:0000256" key="1">
    <source>
        <dbReference type="SAM" id="MobiDB-lite"/>
    </source>
</evidence>
<dbReference type="AlphaFoldDB" id="A0A2G9SG78"/>
<gene>
    <name evidence="3" type="ORF">AB205_0114280</name>
</gene>
<keyword evidence="4" id="KW-1185">Reference proteome</keyword>
<dbReference type="InterPro" id="IPR013694">
    <property type="entry name" value="VIT"/>
</dbReference>
<sequence length="158" mass="17668">MANRRYTSEEAYTFLSMTDSEEEVTHLSDSGSEYGPVDDSGSMTDRSDDRVVVPAKLKISSLYIQSTIVSRYAHTKVQTVMVNPHAESKEAIFELELPSSAFISNFTLYWCGKKLIDLCRTSTASLPVWLRHNTADCGAALRMHGFTAAIPCMRRLSF</sequence>
<dbReference type="InterPro" id="IPR050934">
    <property type="entry name" value="ITIH"/>
</dbReference>
<evidence type="ECO:0000313" key="3">
    <source>
        <dbReference type="EMBL" id="PIO39105.1"/>
    </source>
</evidence>
<dbReference type="SMART" id="SM00609">
    <property type="entry name" value="VIT"/>
    <property type="match status" value="1"/>
</dbReference>
<protein>
    <recommendedName>
        <fullName evidence="2">VIT domain-containing protein</fullName>
    </recommendedName>
</protein>
<dbReference type="EMBL" id="KV924298">
    <property type="protein sequence ID" value="PIO39105.1"/>
    <property type="molecule type" value="Genomic_DNA"/>
</dbReference>
<evidence type="ECO:0000313" key="4">
    <source>
        <dbReference type="Proteomes" id="UP000228934"/>
    </source>
</evidence>
<dbReference type="PANTHER" id="PTHR10338">
    <property type="entry name" value="INTER-ALPHA-TRYPSIN INHIBITOR HEAVY CHAIN FAMILY MEMBER"/>
    <property type="match status" value="1"/>
</dbReference>